<dbReference type="GO" id="GO:0004622">
    <property type="term" value="F:phosphatidylcholine lysophospholipase activity"/>
    <property type="evidence" value="ECO:0007669"/>
    <property type="project" value="TreeGrafter"/>
</dbReference>
<proteinExistence type="predicted"/>
<dbReference type="OrthoDB" id="3915838at2759"/>
<comment type="caution">
    <text evidence="5">The sequence shown here is derived from an EMBL/GenBank/DDBJ whole genome shotgun (WGS) entry which is preliminary data.</text>
</comment>
<dbReference type="InterPro" id="IPR013517">
    <property type="entry name" value="FG-GAP"/>
</dbReference>
<name>A0A9P1M9K8_9PEZI</name>
<dbReference type="PANTHER" id="PTHR30383:SF31">
    <property type="entry name" value="SGNH HYDROLASE-TYPE ESTERASE DOMAIN-CONTAINING PROTEIN-RELATED"/>
    <property type="match status" value="1"/>
</dbReference>
<evidence type="ECO:0000313" key="5">
    <source>
        <dbReference type="EMBL" id="CAI4213405.1"/>
    </source>
</evidence>
<reference evidence="5" key="1">
    <citation type="submission" date="2022-11" db="EMBL/GenBank/DDBJ databases">
        <authorList>
            <person name="Scott C."/>
            <person name="Bruce N."/>
        </authorList>
    </citation>
    <scope>NUCLEOTIDE SEQUENCE</scope>
</reference>
<evidence type="ECO:0000256" key="2">
    <source>
        <dbReference type="SAM" id="MobiDB-lite"/>
    </source>
</evidence>
<dbReference type="InterPro" id="IPR028994">
    <property type="entry name" value="Integrin_alpha_N"/>
</dbReference>
<evidence type="ECO:0000259" key="4">
    <source>
        <dbReference type="Pfam" id="PF13472"/>
    </source>
</evidence>
<gene>
    <name evidence="5" type="ORF">PPNO1_LOCUS3151</name>
</gene>
<organism evidence="5 6">
    <name type="scientific">Parascedosporium putredinis</name>
    <dbReference type="NCBI Taxonomy" id="1442378"/>
    <lineage>
        <taxon>Eukaryota</taxon>
        <taxon>Fungi</taxon>
        <taxon>Dikarya</taxon>
        <taxon>Ascomycota</taxon>
        <taxon>Pezizomycotina</taxon>
        <taxon>Sordariomycetes</taxon>
        <taxon>Hypocreomycetidae</taxon>
        <taxon>Microascales</taxon>
        <taxon>Microascaceae</taxon>
        <taxon>Parascedosporium</taxon>
    </lineage>
</organism>
<feature type="domain" description="SGNH hydrolase-type esterase" evidence="4">
    <location>
        <begin position="63"/>
        <end position="244"/>
    </location>
</feature>
<dbReference type="SUPFAM" id="SSF52266">
    <property type="entry name" value="SGNH hydrolase"/>
    <property type="match status" value="1"/>
</dbReference>
<keyword evidence="1 3" id="KW-0732">Signal</keyword>
<dbReference type="InterPro" id="IPR036514">
    <property type="entry name" value="SGNH_hydro_sf"/>
</dbReference>
<feature type="signal peptide" evidence="3">
    <location>
        <begin position="1"/>
        <end position="21"/>
    </location>
</feature>
<dbReference type="Pfam" id="PF13517">
    <property type="entry name" value="FG-GAP_3"/>
    <property type="match status" value="2"/>
</dbReference>
<dbReference type="CDD" id="cd01833">
    <property type="entry name" value="XynB_like"/>
    <property type="match status" value="1"/>
</dbReference>
<dbReference type="SUPFAM" id="SSF69318">
    <property type="entry name" value="Integrin alpha N-terminal domain"/>
    <property type="match status" value="2"/>
</dbReference>
<sequence length="1310" mass="145254">MVKLGWFGTCALTVLSVTVSALPTAPIVNNNGNASFGAGIDTSDFHRLGKRDAPDWYFRILPLGASIVWGEGSSKGNGFRKPLRDQLRYHEFKVNMVGSKSNGNMADNNVEAVRGYRIDQIQDQLLPLSVDYQPNIVLIHAGTNDCDQNFAMDKAKERMSGLLDRIIEKIPDTTIILSTLIQSRRPSIEEHRTNFNQDIRNLVEERAGRGDKIVLADMDKPDRLFFTQADLNGGDAIHPGDRGFKKMATVWYDAIMAAHNSGTISAPKESGKANDDASDNKTCDKQPGQARGPVQTQLGSGTDDGEYVHTSEYLGVRGPSISARKGAAFFFAKLRSRDLDDLVLQSDEDKHTYQVWDNKGGADWGELLDGSIIDVHEDCEPHAVRWADMNNDGRDDFVCIRDDGSIRVSINRGGGKFDNAVDYRKGEGKGVDRVHLVDIDGDGRFDYCIAEDNGDIRCWRNNGQGDTSEFWQPLGIVNEGNSGFEGHGGDRDVAGIRFVDLNGDGRSDWMWVNGRGRASSSIEGKGATHLGQAVDGVRNQIYFARAVGETQDFGLLGRHDYVWVEKQNLDRTYDTIKIHVWKNVGWGATKLKGDGVRYCNMLGHEDGRDDYVWILSKGEMTLYPNEDDRGSGVPWGAPRVIWDPKKDRDIYLDRRDLHLADWNGDGACDIIYVNPKDGGVEVWLNQIKNTGDFNWLKMGDPSPGADLKCKEKRGVGIFDLAVRFADLTGNKKADYLCIETNGRVTGFLHENDGGFTKVDQIKFSVGKDRANHRFADVNGDGLADFLWIDKFNGDTHVWYNQGREKREGSDIGWHPVGKKYDGQGQGACHHFPDIDGDGRADLHFVDPILNTANTWFNVCPDAGGDDGERYGDPELPWAPAKHWRDARCTDAFINAADADPLARWAAAGADQAFWEVANEYKRNRGTFPYFSQYVNSFFNSTDFSYCGDLTQTTQCSRYTCNDAEHNRPAHQQIANALFQLHALMNNLYGSIDGATLEMQSQLTSLTDTFAPGFKDDSEKLARILNGIGLAFGLVLGPAFNSWARFGTEAARQNIKDIALATTSWGVTIAKDEYEVPGTVQGGLEEIFLGPESPDADDLAQRDESLDQLYRTLSTTTLLRPNLAMPSTEKLKEFVRKTLTEFIIAHAWDIGVQDHHPVVLQTNEKCGQPINWPEHDPLLDRGDLQASEVCIDGNRYHLISAQGNCEPVEGFGCGGYFTQLPGFDKLGSNKWNGVTRDDFVRGALESYRIHGNHADTAKYEGPKGIESFFEKEWGAAGTVPIEVCSRTEALNGFKNTRNGSPKWVCPSKGGV</sequence>
<accession>A0A9P1M9K8</accession>
<feature type="region of interest" description="Disordered" evidence="2">
    <location>
        <begin position="263"/>
        <end position="304"/>
    </location>
</feature>
<dbReference type="Pfam" id="PF13472">
    <property type="entry name" value="Lipase_GDSL_2"/>
    <property type="match status" value="1"/>
</dbReference>
<dbReference type="Proteomes" id="UP000838763">
    <property type="component" value="Unassembled WGS sequence"/>
</dbReference>
<protein>
    <recommendedName>
        <fullName evidence="4">SGNH hydrolase-type esterase domain-containing protein</fullName>
    </recommendedName>
</protein>
<dbReference type="InterPro" id="IPR051532">
    <property type="entry name" value="Ester_Hydrolysis_Enzymes"/>
</dbReference>
<feature type="chain" id="PRO_5040396052" description="SGNH hydrolase-type esterase domain-containing protein" evidence="3">
    <location>
        <begin position="22"/>
        <end position="1310"/>
    </location>
</feature>
<dbReference type="EMBL" id="CALLCH030000008">
    <property type="protein sequence ID" value="CAI4213405.1"/>
    <property type="molecule type" value="Genomic_DNA"/>
</dbReference>
<dbReference type="Gene3D" id="3.40.50.1110">
    <property type="entry name" value="SGNH hydrolase"/>
    <property type="match status" value="1"/>
</dbReference>
<keyword evidence="6" id="KW-1185">Reference proteome</keyword>
<evidence type="ECO:0000256" key="1">
    <source>
        <dbReference type="ARBA" id="ARBA00022729"/>
    </source>
</evidence>
<dbReference type="InterPro" id="IPR013830">
    <property type="entry name" value="SGNH_hydro"/>
</dbReference>
<evidence type="ECO:0000256" key="3">
    <source>
        <dbReference type="SAM" id="SignalP"/>
    </source>
</evidence>
<feature type="compositionally biased region" description="Basic and acidic residues" evidence="2">
    <location>
        <begin position="269"/>
        <end position="284"/>
    </location>
</feature>
<dbReference type="PANTHER" id="PTHR30383">
    <property type="entry name" value="THIOESTERASE 1/PROTEASE 1/LYSOPHOSPHOLIPASE L1"/>
    <property type="match status" value="1"/>
</dbReference>
<evidence type="ECO:0000313" key="6">
    <source>
        <dbReference type="Proteomes" id="UP000838763"/>
    </source>
</evidence>